<proteinExistence type="inferred from homology"/>
<evidence type="ECO:0000256" key="1">
    <source>
        <dbReference type="ARBA" id="ARBA00004128"/>
    </source>
</evidence>
<reference evidence="19" key="2">
    <citation type="submission" date="2020-08" db="EMBL/GenBank/DDBJ databases">
        <title>Plant Genome Project.</title>
        <authorList>
            <person name="Zhang R.-G."/>
        </authorList>
    </citation>
    <scope>NUCLEOTIDE SEQUENCE</scope>
    <source>
        <strain evidence="19">Huo1</strain>
        <tissue evidence="19">Leaf</tissue>
    </source>
</reference>
<evidence type="ECO:0000256" key="6">
    <source>
        <dbReference type="ARBA" id="ARBA00022496"/>
    </source>
</evidence>
<dbReference type="GO" id="GO:0005774">
    <property type="term" value="C:vacuolar membrane"/>
    <property type="evidence" value="ECO:0007669"/>
    <property type="project" value="UniProtKB-SubCell"/>
</dbReference>
<sequence length="223" mass="23948">MASKLPTAPAPEPLDVENLEEFDYSTRSQWLRAAVLGANDGLVSTASLMMGVGAVKQDVKAMILTGFAGLVAGACSMAIGEFVSVYSQRDIELAQMKRDSAGEEGDKLEGLPKPMQAAAASALAFSVGAMVPLLAASFVREEDAVDQKKALEESCKSRCTKPYVEYKQCVKRVDGDDSGQKHCTGQYFDYWSCVDKCVSCTEALSGAEVSAWWCSSLARFLRA</sequence>
<keyword evidence="17" id="KW-0406">Ion transport</keyword>
<keyword evidence="13" id="KW-0496">Mitochondrion</keyword>
<keyword evidence="7 17" id="KW-0926">Vacuole</keyword>
<dbReference type="Pfam" id="PF01988">
    <property type="entry name" value="VIT1"/>
    <property type="match status" value="1"/>
</dbReference>
<dbReference type="FunFam" id="1.10.287.20:FF:000001">
    <property type="entry name" value="Cytochrome b-c1 complex subunit 6"/>
    <property type="match status" value="1"/>
</dbReference>
<evidence type="ECO:0000256" key="14">
    <source>
        <dbReference type="ARBA" id="ARBA00023136"/>
    </source>
</evidence>
<keyword evidence="11" id="KW-0249">Electron transport</keyword>
<keyword evidence="9 17" id="KW-0812">Transmembrane</keyword>
<organism evidence="19">
    <name type="scientific">Salvia splendens</name>
    <name type="common">Scarlet sage</name>
    <dbReference type="NCBI Taxonomy" id="180675"/>
    <lineage>
        <taxon>Eukaryota</taxon>
        <taxon>Viridiplantae</taxon>
        <taxon>Streptophyta</taxon>
        <taxon>Embryophyta</taxon>
        <taxon>Tracheophyta</taxon>
        <taxon>Spermatophyta</taxon>
        <taxon>Magnoliopsida</taxon>
        <taxon>eudicotyledons</taxon>
        <taxon>Gunneridae</taxon>
        <taxon>Pentapetalae</taxon>
        <taxon>asterids</taxon>
        <taxon>lamiids</taxon>
        <taxon>Lamiales</taxon>
        <taxon>Lamiaceae</taxon>
        <taxon>Nepetoideae</taxon>
        <taxon>Mentheae</taxon>
        <taxon>Salviinae</taxon>
        <taxon>Salvia</taxon>
        <taxon>Salvia subgen. Calosphace</taxon>
        <taxon>core Calosphace</taxon>
    </lineage>
</organism>
<dbReference type="EMBL" id="PNBA02000005">
    <property type="protein sequence ID" value="KAG6422732.1"/>
    <property type="molecule type" value="Genomic_DNA"/>
</dbReference>
<dbReference type="InterPro" id="IPR008217">
    <property type="entry name" value="Ccc1_fam"/>
</dbReference>
<keyword evidence="5" id="KW-0813">Transport</keyword>
<evidence type="ECO:0000256" key="16">
    <source>
        <dbReference type="ARBA" id="ARBA00044464"/>
    </source>
</evidence>
<dbReference type="AlphaFoldDB" id="A0A8X8ZY29"/>
<feature type="domain" description="Ubiquinol-cytochrome C reductase hinge" evidence="18">
    <location>
        <begin position="146"/>
        <end position="199"/>
    </location>
</feature>
<comment type="caution">
    <text evidence="17">Lacks conserved residue(s) required for the propagation of feature annotation.</text>
</comment>
<evidence type="ECO:0000256" key="3">
    <source>
        <dbReference type="ARBA" id="ARBA00006498"/>
    </source>
</evidence>
<evidence type="ECO:0000256" key="15">
    <source>
        <dbReference type="ARBA" id="ARBA00023157"/>
    </source>
</evidence>
<evidence type="ECO:0000256" key="10">
    <source>
        <dbReference type="ARBA" id="ARBA00022792"/>
    </source>
</evidence>
<dbReference type="Proteomes" id="UP000298416">
    <property type="component" value="Unassembled WGS sequence"/>
</dbReference>
<comment type="similarity">
    <text evidence="4 17">Belongs to the CCC1 family.</text>
</comment>
<comment type="function">
    <text evidence="17">Vacuolar Fe(2+) uptake transporter.</text>
</comment>
<dbReference type="GO" id="GO:0005384">
    <property type="term" value="F:manganese ion transmembrane transporter activity"/>
    <property type="evidence" value="ECO:0007669"/>
    <property type="project" value="InterPro"/>
</dbReference>
<evidence type="ECO:0000256" key="5">
    <source>
        <dbReference type="ARBA" id="ARBA00022448"/>
    </source>
</evidence>
<dbReference type="Pfam" id="PF02320">
    <property type="entry name" value="UCR_hinge"/>
    <property type="match status" value="1"/>
</dbReference>
<name>A0A8X8ZY29_SALSN</name>
<evidence type="ECO:0000256" key="9">
    <source>
        <dbReference type="ARBA" id="ARBA00022692"/>
    </source>
</evidence>
<comment type="similarity">
    <text evidence="3">Belongs to the UQCRH/QCR6 family.</text>
</comment>
<comment type="catalytic activity">
    <reaction evidence="16">
        <text>Fe(2+)(in) = Fe(2+)(out)</text>
        <dbReference type="Rhea" id="RHEA:28486"/>
        <dbReference type="ChEBI" id="CHEBI:29033"/>
    </reaction>
    <physiologicalReaction direction="left-to-right" evidence="16">
        <dbReference type="Rhea" id="RHEA:28487"/>
    </physiologicalReaction>
</comment>
<dbReference type="Gene3D" id="1.10.287.20">
    <property type="entry name" value="Ubiquinol-cytochrome C reductase hinge domain"/>
    <property type="match status" value="1"/>
</dbReference>
<protein>
    <recommendedName>
        <fullName evidence="17">Vacuolar iron transporter</fullName>
    </recommendedName>
</protein>
<accession>A0A8X8ZY29</accession>
<keyword evidence="6" id="KW-0410">Iron transport</keyword>
<evidence type="ECO:0000256" key="4">
    <source>
        <dbReference type="ARBA" id="ARBA00007049"/>
    </source>
</evidence>
<evidence type="ECO:0000256" key="7">
    <source>
        <dbReference type="ARBA" id="ARBA00022554"/>
    </source>
</evidence>
<evidence type="ECO:0000256" key="13">
    <source>
        <dbReference type="ARBA" id="ARBA00023128"/>
    </source>
</evidence>
<dbReference type="GO" id="GO:0005381">
    <property type="term" value="F:iron ion transmembrane transporter activity"/>
    <property type="evidence" value="ECO:0007669"/>
    <property type="project" value="UniProtKB-UniRule"/>
</dbReference>
<dbReference type="InterPro" id="IPR036811">
    <property type="entry name" value="Ubol_cytC_Rdtase_hinge_dom_sf"/>
</dbReference>
<keyword evidence="10" id="KW-0999">Mitochondrion inner membrane</keyword>
<evidence type="ECO:0000259" key="18">
    <source>
        <dbReference type="Pfam" id="PF02320"/>
    </source>
</evidence>
<dbReference type="SUPFAM" id="SSF81531">
    <property type="entry name" value="Non-heme 11 kDa protein of cytochrome bc1 complex (Ubiquinol-cytochrome c reductase)"/>
    <property type="match status" value="1"/>
</dbReference>
<keyword evidence="12 17" id="KW-1133">Transmembrane helix</keyword>
<dbReference type="InterPro" id="IPR023184">
    <property type="entry name" value="Ubol_cytC_Rdtase_hinge_dom"/>
</dbReference>
<comment type="caution">
    <text evidence="19">The sequence shown here is derived from an EMBL/GenBank/DDBJ whole genome shotgun (WGS) entry which is preliminary data.</text>
</comment>
<comment type="subcellular location">
    <subcellularLocation>
        <location evidence="2">Mitochondrion inner membrane</location>
        <topology evidence="2">Peripheral membrane protein</topology>
        <orientation evidence="2">Intermembrane side</orientation>
    </subcellularLocation>
    <subcellularLocation>
        <location evidence="1 17">Vacuole membrane</location>
        <topology evidence="1 17">Multi-pass membrane protein</topology>
    </subcellularLocation>
</comment>
<feature type="transmembrane region" description="Helical" evidence="17">
    <location>
        <begin position="117"/>
        <end position="139"/>
    </location>
</feature>
<evidence type="ECO:0000256" key="11">
    <source>
        <dbReference type="ARBA" id="ARBA00022982"/>
    </source>
</evidence>
<gene>
    <name evidence="19" type="ORF">SASPL_113112</name>
</gene>
<keyword evidence="6" id="KW-0408">Iron</keyword>
<evidence type="ECO:0000313" key="19">
    <source>
        <dbReference type="EMBL" id="KAG6422732.1"/>
    </source>
</evidence>
<feature type="transmembrane region" description="Helical" evidence="17">
    <location>
        <begin position="61"/>
        <end position="79"/>
    </location>
</feature>
<evidence type="ECO:0000256" key="2">
    <source>
        <dbReference type="ARBA" id="ARBA00004137"/>
    </source>
</evidence>
<keyword evidence="15" id="KW-1015">Disulfide bond</keyword>
<keyword evidence="20" id="KW-1185">Reference proteome</keyword>
<keyword evidence="8" id="KW-0679">Respiratory chain</keyword>
<evidence type="ECO:0000256" key="17">
    <source>
        <dbReference type="RuleBase" id="RU369115"/>
    </source>
</evidence>
<dbReference type="GO" id="GO:0030026">
    <property type="term" value="P:intracellular manganese ion homeostasis"/>
    <property type="evidence" value="ECO:0007669"/>
    <property type="project" value="InterPro"/>
</dbReference>
<evidence type="ECO:0000256" key="8">
    <source>
        <dbReference type="ARBA" id="ARBA00022660"/>
    </source>
</evidence>
<dbReference type="GO" id="GO:0140315">
    <property type="term" value="F:iron ion sequestering activity"/>
    <property type="evidence" value="ECO:0007669"/>
    <property type="project" value="UniProtKB-UniRule"/>
</dbReference>
<reference evidence="19" key="1">
    <citation type="submission" date="2018-01" db="EMBL/GenBank/DDBJ databases">
        <authorList>
            <person name="Mao J.F."/>
        </authorList>
    </citation>
    <scope>NUCLEOTIDE SEQUENCE</scope>
    <source>
        <strain evidence="19">Huo1</strain>
        <tissue evidence="19">Leaf</tissue>
    </source>
</reference>
<dbReference type="GO" id="GO:0005743">
    <property type="term" value="C:mitochondrial inner membrane"/>
    <property type="evidence" value="ECO:0007669"/>
    <property type="project" value="UniProtKB-SubCell"/>
</dbReference>
<keyword evidence="14 17" id="KW-0472">Membrane</keyword>
<evidence type="ECO:0000256" key="12">
    <source>
        <dbReference type="ARBA" id="ARBA00022989"/>
    </source>
</evidence>
<evidence type="ECO:0000313" key="20">
    <source>
        <dbReference type="Proteomes" id="UP000298416"/>
    </source>
</evidence>
<dbReference type="PANTHER" id="PTHR31851">
    <property type="entry name" value="FE(2+)/MN(2+) TRANSPORTER PCL1"/>
    <property type="match status" value="1"/>
</dbReference>
<feature type="transmembrane region" description="Helical" evidence="17">
    <location>
        <begin position="30"/>
        <end position="49"/>
    </location>
</feature>